<evidence type="ECO:0000313" key="3">
    <source>
        <dbReference type="Proteomes" id="UP000588111"/>
    </source>
</evidence>
<dbReference type="EMBL" id="JACHXL010000003">
    <property type="protein sequence ID" value="MBB3107066.1"/>
    <property type="molecule type" value="Genomic_DNA"/>
</dbReference>
<name>A0A839TF75_9GAMM</name>
<organism evidence="2 3">
    <name type="scientific">Psychrobacter luti</name>
    <dbReference type="NCBI Taxonomy" id="198481"/>
    <lineage>
        <taxon>Bacteria</taxon>
        <taxon>Pseudomonadati</taxon>
        <taxon>Pseudomonadota</taxon>
        <taxon>Gammaproteobacteria</taxon>
        <taxon>Moraxellales</taxon>
        <taxon>Moraxellaceae</taxon>
        <taxon>Psychrobacter</taxon>
    </lineage>
</organism>
<accession>A0A839TF75</accession>
<keyword evidence="3" id="KW-1185">Reference proteome</keyword>
<protein>
    <recommendedName>
        <fullName evidence="4">Toxin CptA</fullName>
    </recommendedName>
</protein>
<feature type="transmembrane region" description="Helical" evidence="1">
    <location>
        <begin position="21"/>
        <end position="37"/>
    </location>
</feature>
<feature type="transmembrane region" description="Helical" evidence="1">
    <location>
        <begin position="43"/>
        <end position="61"/>
    </location>
</feature>
<dbReference type="RefSeq" id="WP_183620401.1">
    <property type="nucleotide sequence ID" value="NZ_CAJHAH010000003.1"/>
</dbReference>
<evidence type="ECO:0000313" key="2">
    <source>
        <dbReference type="EMBL" id="MBB3107066.1"/>
    </source>
</evidence>
<evidence type="ECO:0008006" key="4">
    <source>
        <dbReference type="Google" id="ProtNLM"/>
    </source>
</evidence>
<gene>
    <name evidence="2" type="ORF">FHS24_001583</name>
</gene>
<dbReference type="AlphaFoldDB" id="A0A839TF75"/>
<keyword evidence="1" id="KW-0472">Membrane</keyword>
<dbReference type="Proteomes" id="UP000588111">
    <property type="component" value="Unassembled WGS sequence"/>
</dbReference>
<sequence>MISPTSLRIDTPIKPASYLRLLFYMLLAGVMVILAGLASLALWQYVLVFVVSVAVVSYLALSRPMLLHLSQPPLDKSVYQHWQLLMRSSRGDALWQAQLTTVTSYQWVICLSFIVTEPYQRHLSVTVFQDQVSAEHWRELTILANTISHKTA</sequence>
<dbReference type="Pfam" id="PF07254">
    <property type="entry name" value="Cpta_toxin"/>
    <property type="match status" value="1"/>
</dbReference>
<proteinExistence type="predicted"/>
<keyword evidence="1" id="KW-1133">Transmembrane helix</keyword>
<comment type="caution">
    <text evidence="2">The sequence shown here is derived from an EMBL/GenBank/DDBJ whole genome shotgun (WGS) entry which is preliminary data.</text>
</comment>
<evidence type="ECO:0000256" key="1">
    <source>
        <dbReference type="SAM" id="Phobius"/>
    </source>
</evidence>
<reference evidence="2 3" key="1">
    <citation type="submission" date="2020-08" db="EMBL/GenBank/DDBJ databases">
        <title>Genomic Encyclopedia of Type Strains, Phase III (KMG-III): the genomes of soil and plant-associated and newly described type strains.</title>
        <authorList>
            <person name="Whitman W."/>
        </authorList>
    </citation>
    <scope>NUCLEOTIDE SEQUENCE [LARGE SCALE GENOMIC DNA]</scope>
    <source>
        <strain evidence="2 3">CECT 5885</strain>
    </source>
</reference>
<keyword evidence="1" id="KW-0812">Transmembrane</keyword>
<dbReference type="InterPro" id="IPR009883">
    <property type="entry name" value="YgfX"/>
</dbReference>